<dbReference type="Proteomes" id="UP000031189">
    <property type="component" value="Unassembled WGS sequence"/>
</dbReference>
<keyword evidence="5 7" id="KW-1133">Transmembrane helix</keyword>
<evidence type="ECO:0000256" key="4">
    <source>
        <dbReference type="ARBA" id="ARBA00022692"/>
    </source>
</evidence>
<comment type="subcellular location">
    <subcellularLocation>
        <location evidence="1">Membrane</location>
        <topology evidence="1">Multi-pass membrane protein</topology>
    </subcellularLocation>
</comment>
<feature type="transmembrane region" description="Helical" evidence="7">
    <location>
        <begin position="97"/>
        <end position="116"/>
    </location>
</feature>
<accession>A0A0B3VT89</accession>
<proteinExistence type="inferred from homology"/>
<dbReference type="OrthoDB" id="9806522at2"/>
<dbReference type="PANTHER" id="PTHR43840:SF50">
    <property type="entry name" value="MANGANESE EFFLUX SYSTEM PROTEIN MNES"/>
    <property type="match status" value="1"/>
</dbReference>
<dbReference type="GO" id="GO:0008324">
    <property type="term" value="F:monoatomic cation transmembrane transporter activity"/>
    <property type="evidence" value="ECO:0007669"/>
    <property type="project" value="InterPro"/>
</dbReference>
<evidence type="ECO:0000256" key="2">
    <source>
        <dbReference type="ARBA" id="ARBA00008114"/>
    </source>
</evidence>
<keyword evidence="11" id="KW-1185">Reference proteome</keyword>
<protein>
    <submittedName>
        <fullName evidence="10">Cation diffusion facilitator family transporter</fullName>
    </submittedName>
</protein>
<comment type="similarity">
    <text evidence="2">Belongs to the cation diffusion facilitator (CDF) transporter (TC 2.A.4) family.</text>
</comment>
<dbReference type="RefSeq" id="WP_039681151.1">
    <property type="nucleotide sequence ID" value="NZ_JAWGXO010000004.1"/>
</dbReference>
<dbReference type="InterPro" id="IPR058533">
    <property type="entry name" value="Cation_efflux_TM"/>
</dbReference>
<name>A0A0B3VT89_9FIRM</name>
<dbReference type="EMBL" id="JWHR01000144">
    <property type="protein sequence ID" value="KHS55819.1"/>
    <property type="molecule type" value="Genomic_DNA"/>
</dbReference>
<reference evidence="10 11" key="1">
    <citation type="submission" date="2014-12" db="EMBL/GenBank/DDBJ databases">
        <title>Draft genome sequence of Terrisporobacter sp. 08-306576, isolated from the blood culture of a bacteremia patient.</title>
        <authorList>
            <person name="Lund L.C."/>
            <person name="Sydenham T.V."/>
            <person name="Hogh S.V."/>
            <person name="Skov M.N."/>
            <person name="Kemp M."/>
            <person name="Justesen U.S."/>
        </authorList>
    </citation>
    <scope>NUCLEOTIDE SEQUENCE [LARGE SCALE GENOMIC DNA]</scope>
    <source>
        <strain evidence="10 11">08-306576</strain>
    </source>
</reference>
<dbReference type="SUPFAM" id="SSF160240">
    <property type="entry name" value="Cation efflux protein cytoplasmic domain-like"/>
    <property type="match status" value="1"/>
</dbReference>
<feature type="transmembrane region" description="Helical" evidence="7">
    <location>
        <begin position="26"/>
        <end position="48"/>
    </location>
</feature>
<evidence type="ECO:0000256" key="6">
    <source>
        <dbReference type="ARBA" id="ARBA00023136"/>
    </source>
</evidence>
<keyword evidence="3" id="KW-0813">Transport</keyword>
<dbReference type="InterPro" id="IPR036837">
    <property type="entry name" value="Cation_efflux_CTD_sf"/>
</dbReference>
<evidence type="ECO:0000256" key="3">
    <source>
        <dbReference type="ARBA" id="ARBA00022448"/>
    </source>
</evidence>
<evidence type="ECO:0000256" key="7">
    <source>
        <dbReference type="SAM" id="Phobius"/>
    </source>
</evidence>
<feature type="transmembrane region" description="Helical" evidence="7">
    <location>
        <begin position="128"/>
        <end position="149"/>
    </location>
</feature>
<evidence type="ECO:0000313" key="10">
    <source>
        <dbReference type="EMBL" id="KHS55819.1"/>
    </source>
</evidence>
<dbReference type="SUPFAM" id="SSF161111">
    <property type="entry name" value="Cation efflux protein transmembrane domain-like"/>
    <property type="match status" value="1"/>
</dbReference>
<gene>
    <name evidence="10" type="ORF">QX51_17300</name>
</gene>
<organism evidence="10 11">
    <name type="scientific">Terrisporobacter othiniensis</name>
    <dbReference type="NCBI Taxonomy" id="1577792"/>
    <lineage>
        <taxon>Bacteria</taxon>
        <taxon>Bacillati</taxon>
        <taxon>Bacillota</taxon>
        <taxon>Clostridia</taxon>
        <taxon>Peptostreptococcales</taxon>
        <taxon>Peptostreptococcaceae</taxon>
        <taxon>Terrisporobacter</taxon>
    </lineage>
</organism>
<dbReference type="PANTHER" id="PTHR43840">
    <property type="entry name" value="MITOCHONDRIAL METAL TRANSPORTER 1-RELATED"/>
    <property type="match status" value="1"/>
</dbReference>
<evidence type="ECO:0000259" key="8">
    <source>
        <dbReference type="Pfam" id="PF01545"/>
    </source>
</evidence>
<dbReference type="GO" id="GO:0016020">
    <property type="term" value="C:membrane"/>
    <property type="evidence" value="ECO:0007669"/>
    <property type="project" value="UniProtKB-SubCell"/>
</dbReference>
<dbReference type="Gene3D" id="1.20.1510.10">
    <property type="entry name" value="Cation efflux protein transmembrane domain"/>
    <property type="match status" value="1"/>
</dbReference>
<sequence length="391" mass="43561">MISKYLTEKFIKNHQNIEDEKTRNSYVYLGSIVGIICNLILSAVKITVGLISGSVSVLADGFNNLSDMASSVITMIGIKLANRPADKEHPFGHGRMEYLSALIVAFMVMLVGVQFIKSSIDRIMNPVPITFEMIPFILLLLSLIVKLWLSRFNKYVGEKINSSALKAASVDALGDVFTSSCVLISFVAAKFTTLPIDGYVGLVVSAAILYAGYSLVKDTISPLLGEAPDEELVKAIKQGVLSYDHIIGVHDLIIHNYGVGKCMASIHAEIPSNIDLITIHEIIDTAEREISQKLNIYLVIHMDPMCIHDDKINALKGDVQNILLRYESIKSMHDFRITEGENKINLIFDIVVDAYDINTKEKEEELKSKMIEEIKKLNPLYNCVITIDKYF</sequence>
<comment type="caution">
    <text evidence="10">The sequence shown here is derived from an EMBL/GenBank/DDBJ whole genome shotgun (WGS) entry which is preliminary data.</text>
</comment>
<evidence type="ECO:0000256" key="1">
    <source>
        <dbReference type="ARBA" id="ARBA00004141"/>
    </source>
</evidence>
<feature type="domain" description="Cation efflux protein cytoplasmic" evidence="9">
    <location>
        <begin position="228"/>
        <end position="304"/>
    </location>
</feature>
<dbReference type="NCBIfam" id="TIGR01297">
    <property type="entry name" value="CDF"/>
    <property type="match status" value="1"/>
</dbReference>
<dbReference type="FunFam" id="1.20.1510.10:FF:000006">
    <property type="entry name" value="Divalent cation efflux transporter"/>
    <property type="match status" value="1"/>
</dbReference>
<dbReference type="STRING" id="1577792.QX51_17300"/>
<evidence type="ECO:0000256" key="5">
    <source>
        <dbReference type="ARBA" id="ARBA00022989"/>
    </source>
</evidence>
<dbReference type="Pfam" id="PF01545">
    <property type="entry name" value="Cation_efflux"/>
    <property type="match status" value="1"/>
</dbReference>
<evidence type="ECO:0000259" key="9">
    <source>
        <dbReference type="Pfam" id="PF16916"/>
    </source>
</evidence>
<dbReference type="InterPro" id="IPR050291">
    <property type="entry name" value="CDF_Transporter"/>
</dbReference>
<dbReference type="Pfam" id="PF16916">
    <property type="entry name" value="ZT_dimer"/>
    <property type="match status" value="1"/>
</dbReference>
<dbReference type="InterPro" id="IPR027469">
    <property type="entry name" value="Cation_efflux_TMD_sf"/>
</dbReference>
<keyword evidence="6 7" id="KW-0472">Membrane</keyword>
<dbReference type="AlphaFoldDB" id="A0A0B3VT89"/>
<feature type="domain" description="Cation efflux protein transmembrane" evidence="8">
    <location>
        <begin position="32"/>
        <end position="224"/>
    </location>
</feature>
<dbReference type="Gene3D" id="3.30.70.1350">
    <property type="entry name" value="Cation efflux protein, cytoplasmic domain"/>
    <property type="match status" value="1"/>
</dbReference>
<keyword evidence="4 7" id="KW-0812">Transmembrane</keyword>
<evidence type="ECO:0000313" key="11">
    <source>
        <dbReference type="Proteomes" id="UP000031189"/>
    </source>
</evidence>
<dbReference type="InterPro" id="IPR027470">
    <property type="entry name" value="Cation_efflux_CTD"/>
</dbReference>
<dbReference type="InterPro" id="IPR002524">
    <property type="entry name" value="Cation_efflux"/>
</dbReference>